<dbReference type="InterPro" id="IPR001104">
    <property type="entry name" value="3-oxo-5_a-steroid_4-DH_C"/>
</dbReference>
<keyword evidence="9" id="KW-0726">Sexual differentiation</keyword>
<dbReference type="GO" id="GO:0047751">
    <property type="term" value="F:3-oxo-5-alpha-steroid 4-dehydrogenase (NADP+) activity"/>
    <property type="evidence" value="ECO:0007669"/>
    <property type="project" value="UniProtKB-EC"/>
</dbReference>
<evidence type="ECO:0000256" key="15">
    <source>
        <dbReference type="ARBA" id="ARBA00048292"/>
    </source>
</evidence>
<evidence type="ECO:0000256" key="17">
    <source>
        <dbReference type="ARBA" id="ARBA00049397"/>
    </source>
</evidence>
<evidence type="ECO:0000313" key="20">
    <source>
        <dbReference type="EMBL" id="KAK2190377.1"/>
    </source>
</evidence>
<keyword evidence="4 18" id="KW-0812">Transmembrane</keyword>
<comment type="catalytic activity">
    <reaction evidence="18">
        <text>a 3-oxo-5alpha-steroid + NADP(+) = a 3-oxo-Delta(4)-steroid + NADPH + H(+)</text>
        <dbReference type="Rhea" id="RHEA:54384"/>
        <dbReference type="ChEBI" id="CHEBI:13601"/>
        <dbReference type="ChEBI" id="CHEBI:15378"/>
        <dbReference type="ChEBI" id="CHEBI:47909"/>
        <dbReference type="ChEBI" id="CHEBI:57783"/>
        <dbReference type="ChEBI" id="CHEBI:58349"/>
        <dbReference type="EC" id="1.3.1.22"/>
    </reaction>
</comment>
<comment type="similarity">
    <text evidence="3 18">Belongs to the steroid 5-alpha reductase family.</text>
</comment>
<feature type="domain" description="3-oxo-5-alpha-steroid 4-dehydrogenase C-terminal" evidence="19">
    <location>
        <begin position="91"/>
        <end position="221"/>
    </location>
</feature>
<organism evidence="20 21">
    <name type="scientific">Ridgeia piscesae</name>
    <name type="common">Tubeworm</name>
    <dbReference type="NCBI Taxonomy" id="27915"/>
    <lineage>
        <taxon>Eukaryota</taxon>
        <taxon>Metazoa</taxon>
        <taxon>Spiralia</taxon>
        <taxon>Lophotrochozoa</taxon>
        <taxon>Annelida</taxon>
        <taxon>Polychaeta</taxon>
        <taxon>Sedentaria</taxon>
        <taxon>Canalipalpata</taxon>
        <taxon>Sabellida</taxon>
        <taxon>Siboglinidae</taxon>
        <taxon>Ridgeia</taxon>
    </lineage>
</organism>
<dbReference type="FunFam" id="1.20.120.1630:FF:000002">
    <property type="entry name" value="Steroid 5 alpha-reductase 1"/>
    <property type="match status" value="1"/>
</dbReference>
<feature type="transmembrane region" description="Helical" evidence="18">
    <location>
        <begin position="130"/>
        <end position="147"/>
    </location>
</feature>
<evidence type="ECO:0000256" key="2">
    <source>
        <dbReference type="ARBA" id="ARBA00004477"/>
    </source>
</evidence>
<dbReference type="InterPro" id="IPR016636">
    <property type="entry name" value="3-oxo-5-alpha-steroid_4-DH"/>
</dbReference>
<dbReference type="PANTHER" id="PTHR10556:SF57">
    <property type="entry name" value="3-OXO-5-ALPHA-STEROID 4-DEHYDROGENASE 1"/>
    <property type="match status" value="1"/>
</dbReference>
<dbReference type="Gene3D" id="1.20.120.1630">
    <property type="match status" value="1"/>
</dbReference>
<dbReference type="GO" id="GO:0030154">
    <property type="term" value="P:cell differentiation"/>
    <property type="evidence" value="ECO:0007669"/>
    <property type="project" value="UniProtKB-KW"/>
</dbReference>
<evidence type="ECO:0000256" key="7">
    <source>
        <dbReference type="ARBA" id="ARBA00022848"/>
    </source>
</evidence>
<reference evidence="20" key="1">
    <citation type="journal article" date="2023" name="Mol. Biol. Evol.">
        <title>Third-Generation Sequencing Reveals the Adaptive Role of the Epigenome in Three Deep-Sea Polychaetes.</title>
        <authorList>
            <person name="Perez M."/>
            <person name="Aroh O."/>
            <person name="Sun Y."/>
            <person name="Lan Y."/>
            <person name="Juniper S.K."/>
            <person name="Young C.R."/>
            <person name="Angers B."/>
            <person name="Qian P.Y."/>
        </authorList>
    </citation>
    <scope>NUCLEOTIDE SEQUENCE</scope>
    <source>
        <strain evidence="20">R07B-5</strain>
    </source>
</reference>
<comment type="function">
    <text evidence="14">Converts testosterone into 5-alpha-dihydrotestosterone and progesterone or corticosterone into their corresponding 5-alpha-3-oxosteroids. It plays a central role in sexual differentiation and androgen physiology.</text>
</comment>
<protein>
    <recommendedName>
        <fullName evidence="18">3-oxo-5alpha-steroid 4-dehydrogenase (NADP(+))</fullName>
        <ecNumber evidence="18">1.3.1.22</ecNumber>
    </recommendedName>
</protein>
<evidence type="ECO:0000256" key="13">
    <source>
        <dbReference type="ARBA" id="ARBA00023136"/>
    </source>
</evidence>
<evidence type="ECO:0000256" key="5">
    <source>
        <dbReference type="ARBA" id="ARBA00022782"/>
    </source>
</evidence>
<dbReference type="GO" id="GO:0006702">
    <property type="term" value="P:androgen biosynthetic process"/>
    <property type="evidence" value="ECO:0007669"/>
    <property type="project" value="UniProtKB-ARBA"/>
</dbReference>
<evidence type="ECO:0000256" key="10">
    <source>
        <dbReference type="ARBA" id="ARBA00022989"/>
    </source>
</evidence>
<evidence type="ECO:0000256" key="9">
    <source>
        <dbReference type="ARBA" id="ARBA00022928"/>
    </source>
</evidence>
<evidence type="ECO:0000256" key="3">
    <source>
        <dbReference type="ARBA" id="ARBA00007742"/>
    </source>
</evidence>
<comment type="catalytic activity">
    <reaction evidence="16">
        <text>androst-4-ene-3,17-dione + NADPH + H(+) = 5alpha-androstan-3,17-dione + NADP(+)</text>
        <dbReference type="Rhea" id="RHEA:50816"/>
        <dbReference type="ChEBI" id="CHEBI:15378"/>
        <dbReference type="ChEBI" id="CHEBI:15994"/>
        <dbReference type="ChEBI" id="CHEBI:16422"/>
        <dbReference type="ChEBI" id="CHEBI:57783"/>
        <dbReference type="ChEBI" id="CHEBI:58349"/>
    </reaction>
    <physiologicalReaction direction="left-to-right" evidence="16">
        <dbReference type="Rhea" id="RHEA:50817"/>
    </physiologicalReaction>
</comment>
<evidence type="ECO:0000256" key="11">
    <source>
        <dbReference type="ARBA" id="ARBA00023002"/>
    </source>
</evidence>
<comment type="catalytic activity">
    <reaction evidence="17">
        <text>17beta-hydroxy-5alpha-androstan-3-one + NADP(+) = testosterone + NADPH + H(+)</text>
        <dbReference type="Rhea" id="RHEA:50820"/>
        <dbReference type="ChEBI" id="CHEBI:15378"/>
        <dbReference type="ChEBI" id="CHEBI:16330"/>
        <dbReference type="ChEBI" id="CHEBI:17347"/>
        <dbReference type="ChEBI" id="CHEBI:57783"/>
        <dbReference type="ChEBI" id="CHEBI:58349"/>
        <dbReference type="EC" id="1.3.1.22"/>
    </reaction>
    <physiologicalReaction direction="right-to-left" evidence="17">
        <dbReference type="Rhea" id="RHEA:50822"/>
    </physiologicalReaction>
</comment>
<feature type="transmembrane region" description="Helical" evidence="18">
    <location>
        <begin position="65"/>
        <end position="86"/>
    </location>
</feature>
<dbReference type="PIRSF" id="PIRSF015596">
    <property type="entry name" value="5_alpha-SR2"/>
    <property type="match status" value="1"/>
</dbReference>
<keyword evidence="21" id="KW-1185">Reference proteome</keyword>
<evidence type="ECO:0000256" key="16">
    <source>
        <dbReference type="ARBA" id="ARBA00049166"/>
    </source>
</evidence>
<dbReference type="PROSITE" id="PS50244">
    <property type="entry name" value="S5A_REDUCTASE"/>
    <property type="match status" value="1"/>
</dbReference>
<name>A0AAD9UIE6_RIDPI</name>
<dbReference type="Pfam" id="PF02544">
    <property type="entry name" value="Steroid_dh"/>
    <property type="match status" value="2"/>
</dbReference>
<keyword evidence="10 18" id="KW-1133">Transmembrane helix</keyword>
<dbReference type="AlphaFoldDB" id="A0AAD9UIE6"/>
<evidence type="ECO:0000256" key="8">
    <source>
        <dbReference type="ARBA" id="ARBA00022857"/>
    </source>
</evidence>
<evidence type="ECO:0000313" key="21">
    <source>
        <dbReference type="Proteomes" id="UP001209878"/>
    </source>
</evidence>
<keyword evidence="13 18" id="KW-0472">Membrane</keyword>
<comment type="catalytic activity">
    <reaction evidence="15">
        <text>5alpha-pregnane-3,20-dione + NADP(+) = progesterone + NADPH + H(+)</text>
        <dbReference type="Rhea" id="RHEA:21952"/>
        <dbReference type="ChEBI" id="CHEBI:15378"/>
        <dbReference type="ChEBI" id="CHEBI:17026"/>
        <dbReference type="ChEBI" id="CHEBI:28952"/>
        <dbReference type="ChEBI" id="CHEBI:57783"/>
        <dbReference type="ChEBI" id="CHEBI:58349"/>
        <dbReference type="EC" id="1.3.1.22"/>
    </reaction>
    <physiologicalReaction direction="right-to-left" evidence="15">
        <dbReference type="Rhea" id="RHEA:21954"/>
    </physiologicalReaction>
</comment>
<dbReference type="PANTHER" id="PTHR10556">
    <property type="entry name" value="3-OXO-5-ALPHA-STEROID 4-DEHYDROGENASE"/>
    <property type="match status" value="1"/>
</dbReference>
<evidence type="ECO:0000256" key="14">
    <source>
        <dbReference type="ARBA" id="ARBA00037789"/>
    </source>
</evidence>
<comment type="caution">
    <text evidence="18">Lacks conserved residue(s) required for the propagation of feature annotation.</text>
</comment>
<comment type="subcellular location">
    <subcellularLocation>
        <location evidence="2">Endoplasmic reticulum membrane</location>
        <topology evidence="2">Multi-pass membrane protein</topology>
    </subcellularLocation>
    <subcellularLocation>
        <location evidence="1">Microsome membrane</location>
        <topology evidence="1">Multi-pass membrane protein</topology>
    </subcellularLocation>
</comment>
<dbReference type="EC" id="1.3.1.22" evidence="18"/>
<evidence type="ECO:0000256" key="1">
    <source>
        <dbReference type="ARBA" id="ARBA00004154"/>
    </source>
</evidence>
<accession>A0AAD9UIE6</accession>
<keyword evidence="12" id="KW-0443">Lipid metabolism</keyword>
<keyword evidence="8" id="KW-0521">NADP</keyword>
<evidence type="ECO:0000259" key="19">
    <source>
        <dbReference type="Pfam" id="PF02544"/>
    </source>
</evidence>
<dbReference type="InterPro" id="IPR039357">
    <property type="entry name" value="SRD5A/TECR"/>
</dbReference>
<keyword evidence="11" id="KW-0560">Oxidoreductase</keyword>
<dbReference type="Proteomes" id="UP001209878">
    <property type="component" value="Unassembled WGS sequence"/>
</dbReference>
<sequence>MLHFKNAPYGRYSGNEWGKSWAWIWQGSIKANAAWFLQELPSFIIPVILAVDQNRTSQLTNITNAVLLCMFCAHYFHRTFIFPLLIKQGTRTPLLIFLMSFIFCSLNGYLQGCSLISCSSYPDSWTTQPRFYLGASLFFAGMAINVHSDRILSKLRQPGEMQYKIPTGGMFTYVSGANYFGEIVEWCGFAVACWSMSGAAMALFTASNLAPRALAHHRYTTDTGLNLAPCALAHHRYTTDTGLNLAPCALAHHRWYIKKFAEDYPKNRKALVPFLY</sequence>
<evidence type="ECO:0000256" key="4">
    <source>
        <dbReference type="ARBA" id="ARBA00022692"/>
    </source>
</evidence>
<keyword evidence="7" id="KW-0492">Microsome</keyword>
<keyword evidence="6" id="KW-0256">Endoplasmic reticulum</keyword>
<gene>
    <name evidence="20" type="ORF">NP493_82g01017</name>
</gene>
<feature type="domain" description="3-oxo-5-alpha-steroid 4-dehydrogenase C-terminal" evidence="19">
    <location>
        <begin position="239"/>
        <end position="276"/>
    </location>
</feature>
<comment type="caution">
    <text evidence="20">The sequence shown here is derived from an EMBL/GenBank/DDBJ whole genome shotgun (WGS) entry which is preliminary data.</text>
</comment>
<feature type="transmembrane region" description="Helical" evidence="18">
    <location>
        <begin position="93"/>
        <end position="110"/>
    </location>
</feature>
<keyword evidence="5" id="KW-0221">Differentiation</keyword>
<evidence type="ECO:0000256" key="6">
    <source>
        <dbReference type="ARBA" id="ARBA00022824"/>
    </source>
</evidence>
<dbReference type="EMBL" id="JAODUO010000081">
    <property type="protein sequence ID" value="KAK2190377.1"/>
    <property type="molecule type" value="Genomic_DNA"/>
</dbReference>
<dbReference type="GO" id="GO:0005789">
    <property type="term" value="C:endoplasmic reticulum membrane"/>
    <property type="evidence" value="ECO:0007669"/>
    <property type="project" value="UniProtKB-SubCell"/>
</dbReference>
<evidence type="ECO:0000256" key="12">
    <source>
        <dbReference type="ARBA" id="ARBA00023098"/>
    </source>
</evidence>
<evidence type="ECO:0000256" key="18">
    <source>
        <dbReference type="PIRNR" id="PIRNR015596"/>
    </source>
</evidence>
<dbReference type="GO" id="GO:0007548">
    <property type="term" value="P:sex differentiation"/>
    <property type="evidence" value="ECO:0007669"/>
    <property type="project" value="UniProtKB-KW"/>
</dbReference>
<proteinExistence type="inferred from homology"/>